<gene>
    <name evidence="1" type="ORF">NDU88_007279</name>
</gene>
<name>A0AAV7N5X1_PLEWA</name>
<sequence length="124" mass="13977">MTAAQHRIGYHWALWVPGANGDVRQRSAPIRKRVFGAIAKEVRTLGVFDRWSTHCCKQWEDLRLWASKMVEAQLGLASQRGRGARRTLTPLMFRILVVAYPELDGRLKTSQQPQGASTDSEACV</sequence>
<evidence type="ECO:0000313" key="1">
    <source>
        <dbReference type="EMBL" id="KAJ1109922.1"/>
    </source>
</evidence>
<reference evidence="1" key="1">
    <citation type="journal article" date="2022" name="bioRxiv">
        <title>Sequencing and chromosome-scale assembly of the giantPleurodeles waltlgenome.</title>
        <authorList>
            <person name="Brown T."/>
            <person name="Elewa A."/>
            <person name="Iarovenko S."/>
            <person name="Subramanian E."/>
            <person name="Araus A.J."/>
            <person name="Petzold A."/>
            <person name="Susuki M."/>
            <person name="Suzuki K.-i.T."/>
            <person name="Hayashi T."/>
            <person name="Toyoda A."/>
            <person name="Oliveira C."/>
            <person name="Osipova E."/>
            <person name="Leigh N.D."/>
            <person name="Simon A."/>
            <person name="Yun M.H."/>
        </authorList>
    </citation>
    <scope>NUCLEOTIDE SEQUENCE</scope>
    <source>
        <strain evidence="1">20211129_DDA</strain>
        <tissue evidence="1">Liver</tissue>
    </source>
</reference>
<dbReference type="EMBL" id="JANPWB010000013">
    <property type="protein sequence ID" value="KAJ1109922.1"/>
    <property type="molecule type" value="Genomic_DNA"/>
</dbReference>
<keyword evidence="2" id="KW-1185">Reference proteome</keyword>
<dbReference type="Proteomes" id="UP001066276">
    <property type="component" value="Chromosome 9"/>
</dbReference>
<evidence type="ECO:0000313" key="2">
    <source>
        <dbReference type="Proteomes" id="UP001066276"/>
    </source>
</evidence>
<dbReference type="AlphaFoldDB" id="A0AAV7N5X1"/>
<proteinExistence type="predicted"/>
<protein>
    <submittedName>
        <fullName evidence="1">Uncharacterized protein</fullName>
    </submittedName>
</protein>
<accession>A0AAV7N5X1</accession>
<comment type="caution">
    <text evidence="1">The sequence shown here is derived from an EMBL/GenBank/DDBJ whole genome shotgun (WGS) entry which is preliminary data.</text>
</comment>
<organism evidence="1 2">
    <name type="scientific">Pleurodeles waltl</name>
    <name type="common">Iberian ribbed newt</name>
    <dbReference type="NCBI Taxonomy" id="8319"/>
    <lineage>
        <taxon>Eukaryota</taxon>
        <taxon>Metazoa</taxon>
        <taxon>Chordata</taxon>
        <taxon>Craniata</taxon>
        <taxon>Vertebrata</taxon>
        <taxon>Euteleostomi</taxon>
        <taxon>Amphibia</taxon>
        <taxon>Batrachia</taxon>
        <taxon>Caudata</taxon>
        <taxon>Salamandroidea</taxon>
        <taxon>Salamandridae</taxon>
        <taxon>Pleurodelinae</taxon>
        <taxon>Pleurodeles</taxon>
    </lineage>
</organism>